<dbReference type="Proteomes" id="UP000072874">
    <property type="component" value="Chromosome 12"/>
</dbReference>
<dbReference type="GeneID" id="3789429"/>
<evidence type="ECO:0000313" key="10">
    <source>
        <dbReference type="Proteomes" id="UP000072874"/>
    </source>
</evidence>
<comment type="similarity">
    <text evidence="2 7">Belongs to the F-actin-capping protein beta subunit family.</text>
</comment>
<keyword evidence="5 7" id="KW-0009">Actin-binding</keyword>
<dbReference type="InterPro" id="IPR001698">
    <property type="entry name" value="CAPZB"/>
</dbReference>
<keyword evidence="4 7" id="KW-0963">Cytoplasm</keyword>
<dbReference type="VEuPathDB" id="PlasmoDB:PY03888"/>
<dbReference type="Pfam" id="PF01115">
    <property type="entry name" value="F_actin_cap_B"/>
    <property type="match status" value="1"/>
</dbReference>
<sequence>MEDTKNNEGKIDAVLNICNILPARLFEETIKILSKIDKNLTNNILINKEGPIKIQFDNKEKKYFLGNMFNKEKDSYRSPYTNLYYPENFPNSYIPSDPLRSLEILYNEVFDRYRKAYYINGLSSVYLWPNPIEDGFVACFMIKKKENYSNNTYIDWEGTHLIQVNITHSIIHYQISTTLNISIVQKNETILSASVNKVLENPKKISDINLIKDKYFHIENMGKIIEGIENSLRKSIEYIYLSKINENLNSLRYNDLLYNNKNYYKIKNLETISDDIKFSKGSIQNELKSKLKKKNINGGTEYLLNT</sequence>
<comment type="subunit">
    <text evidence="7">Heterodimer of an alpha and a beta subunit.</text>
</comment>
<evidence type="ECO:0000256" key="6">
    <source>
        <dbReference type="ARBA" id="ARBA00023212"/>
    </source>
</evidence>
<dbReference type="PRINTS" id="PR00192">
    <property type="entry name" value="FACTINCAPB"/>
</dbReference>
<dbReference type="OMA" id="WSNKYYP"/>
<reference evidence="8" key="3">
    <citation type="submission" date="2014-05" db="EMBL/GenBank/DDBJ databases">
        <authorList>
            <person name="Aslett A.Martin."/>
            <person name="De Silva Nishadi"/>
        </authorList>
    </citation>
    <scope>NUCLEOTIDE SEQUENCE</scope>
    <source>
        <strain evidence="8">YM</strain>
    </source>
</reference>
<dbReference type="PANTHER" id="PTHR10619">
    <property type="entry name" value="F-ACTIN-CAPPING PROTEIN SUBUNIT BETA"/>
    <property type="match status" value="1"/>
</dbReference>
<dbReference type="AlphaFoldDB" id="A0A077Y7Z5"/>
<protein>
    <recommendedName>
        <fullName evidence="7">F-actin-capping protein subunit beta</fullName>
    </recommendedName>
</protein>
<dbReference type="RefSeq" id="XP_724104.2">
    <property type="nucleotide sequence ID" value="XM_719011.2"/>
</dbReference>
<keyword evidence="3 7" id="KW-0117">Actin capping</keyword>
<evidence type="ECO:0000313" key="8">
    <source>
        <dbReference type="EMBL" id="CDU19520.1"/>
    </source>
</evidence>
<reference evidence="10 11" key="1">
    <citation type="journal article" date="2014" name="BMC Biol.">
        <title>A comprehensive evaluation of rodent malaria parasite genomes and gene expression.</title>
        <authorList>
            <person name="Otto T.D."/>
            <person name="Bohme U."/>
            <person name="Jackson A.P."/>
            <person name="Hunt M."/>
            <person name="Franke-Fayard B."/>
            <person name="Hoeijmakers W.A."/>
            <person name="Religa A.A."/>
            <person name="Robertson L."/>
            <person name="Sanders M."/>
            <person name="Ogun S.A."/>
            <person name="Cunningham D."/>
            <person name="Erhart A."/>
            <person name="Billker O."/>
            <person name="Khan S.M."/>
            <person name="Stunnenberg H.G."/>
            <person name="Langhorne J."/>
            <person name="Holder A.A."/>
            <person name="Waters A.P."/>
            <person name="Newbold C.I."/>
            <person name="Pain A."/>
            <person name="Berriman M."/>
            <person name="Janse C.J."/>
        </authorList>
    </citation>
    <scope>NUCLEOTIDE SEQUENCE [LARGE SCALE GENOMIC DNA]</scope>
    <source>
        <strain evidence="9 10">17X</strain>
        <strain evidence="8 11">YM</strain>
    </source>
</reference>
<keyword evidence="6 7" id="KW-0206">Cytoskeleton</keyword>
<evidence type="ECO:0000256" key="7">
    <source>
        <dbReference type="RuleBase" id="RU365078"/>
    </source>
</evidence>
<dbReference type="Gene3D" id="3.90.1150.210">
    <property type="entry name" value="F-actin capping protein, beta subunit"/>
    <property type="match status" value="1"/>
</dbReference>
<dbReference type="OrthoDB" id="9979678at2759"/>
<dbReference type="GO" id="GO:0008290">
    <property type="term" value="C:F-actin capping protein complex"/>
    <property type="evidence" value="ECO:0007669"/>
    <property type="project" value="UniProtKB-UniRule"/>
</dbReference>
<evidence type="ECO:0000256" key="2">
    <source>
        <dbReference type="ARBA" id="ARBA00006039"/>
    </source>
</evidence>
<reference evidence="9" key="2">
    <citation type="submission" date="2014-05" db="EMBL/GenBank/DDBJ databases">
        <authorList>
            <person name="Aslett M.A."/>
            <person name="De Silva N."/>
        </authorList>
    </citation>
    <scope>NUCLEOTIDE SEQUENCE</scope>
    <source>
        <strain evidence="9">17X</strain>
    </source>
</reference>
<dbReference type="Gene3D" id="1.20.58.570">
    <property type="match status" value="1"/>
</dbReference>
<dbReference type="GO" id="GO:0051016">
    <property type="term" value="P:barbed-end actin filament capping"/>
    <property type="evidence" value="ECO:0007669"/>
    <property type="project" value="UniProtKB-UniRule"/>
</dbReference>
<dbReference type="EMBL" id="LM993666">
    <property type="protein sequence ID" value="VTZ80156.1"/>
    <property type="molecule type" value="Genomic_DNA"/>
</dbReference>
<comment type="function">
    <text evidence="7">F-actin-capping proteins bind in a Ca(2+)-independent manner to the fast growing ends of actin filaments (barbed end) thereby blocking the exchange of subunits at these ends. Unlike other capping proteins (such as gelsolin and severin), these proteins do not sever actin filaments.</text>
</comment>
<evidence type="ECO:0000313" key="9">
    <source>
        <dbReference type="EMBL" id="VTZ80156.1"/>
    </source>
</evidence>
<evidence type="ECO:0000256" key="5">
    <source>
        <dbReference type="ARBA" id="ARBA00023203"/>
    </source>
</evidence>
<comment type="subcellular location">
    <subcellularLocation>
        <location evidence="1 7">Cytoplasm</location>
        <location evidence="1 7">Cytoskeleton</location>
    </subcellularLocation>
</comment>
<evidence type="ECO:0000256" key="4">
    <source>
        <dbReference type="ARBA" id="ARBA00022490"/>
    </source>
</evidence>
<gene>
    <name evidence="9" type="ORF">PY17X_1235800</name>
    <name evidence="8" type="ORF">PYYM_1235000</name>
</gene>
<proteinExistence type="inferred from homology"/>
<dbReference type="EMBL" id="LK934640">
    <property type="protein sequence ID" value="CDU19520.1"/>
    <property type="molecule type" value="Genomic_DNA"/>
</dbReference>
<dbReference type="VEuPathDB" id="PlasmoDB:PY17X_1235800"/>
<dbReference type="InterPro" id="IPR042276">
    <property type="entry name" value="CapZ_alpha/beta_2"/>
</dbReference>
<dbReference type="KEGG" id="pyo:PY17X_1235800"/>
<dbReference type="Proteomes" id="UP000072904">
    <property type="component" value="Chromosome 12"/>
</dbReference>
<organism evidence="8 11">
    <name type="scientific">Plasmodium yoelii</name>
    <dbReference type="NCBI Taxonomy" id="5861"/>
    <lineage>
        <taxon>Eukaryota</taxon>
        <taxon>Sar</taxon>
        <taxon>Alveolata</taxon>
        <taxon>Apicomplexa</taxon>
        <taxon>Aconoidasida</taxon>
        <taxon>Haemosporida</taxon>
        <taxon>Plasmodiidae</taxon>
        <taxon>Plasmodium</taxon>
        <taxon>Plasmodium (Vinckeia)</taxon>
    </lineage>
</organism>
<reference evidence="9" key="4">
    <citation type="submission" date="2019-05" db="EMBL/GenBank/DDBJ databases">
        <authorList>
            <consortium name="Pathogen Informatics"/>
        </authorList>
    </citation>
    <scope>NUCLEOTIDE SEQUENCE</scope>
    <source>
        <strain evidence="9">17X</strain>
    </source>
</reference>
<dbReference type="InterPro" id="IPR043175">
    <property type="entry name" value="CAPZB_N"/>
</dbReference>
<accession>A0A077Y7Z5</accession>
<evidence type="ECO:0000256" key="3">
    <source>
        <dbReference type="ARBA" id="ARBA00022467"/>
    </source>
</evidence>
<evidence type="ECO:0000313" key="11">
    <source>
        <dbReference type="Proteomes" id="UP000072904"/>
    </source>
</evidence>
<name>A0A077Y7Z5_PLAYE</name>
<evidence type="ECO:0000256" key="1">
    <source>
        <dbReference type="ARBA" id="ARBA00004245"/>
    </source>
</evidence>
<dbReference type="SUPFAM" id="SSF90096">
    <property type="entry name" value="Subunits of heterodimeric actin filament capping protein Capz"/>
    <property type="match status" value="1"/>
</dbReference>
<dbReference type="VEuPathDB" id="PlasmoDB:PYYM_1235000"/>
<dbReference type="InterPro" id="IPR037282">
    <property type="entry name" value="CapZ_alpha/beta"/>
</dbReference>
<dbReference type="PANTHER" id="PTHR10619:SF0">
    <property type="entry name" value="F-ACTIN-CAPPING PROTEIN SUBUNIT BETA ISOFORMS 1 AND 2"/>
    <property type="match status" value="1"/>
</dbReference>
<dbReference type="GO" id="GO:0000902">
    <property type="term" value="P:cell morphogenesis"/>
    <property type="evidence" value="ECO:0007669"/>
    <property type="project" value="TreeGrafter"/>
</dbReference>
<dbReference type="GO" id="GO:0051015">
    <property type="term" value="F:actin filament binding"/>
    <property type="evidence" value="ECO:0007669"/>
    <property type="project" value="TreeGrafter"/>
</dbReference>
<dbReference type="VEuPathDB" id="PlasmoDB:Py17XNL_001205213"/>